<keyword evidence="2" id="KW-1185">Reference proteome</keyword>
<dbReference type="AlphaFoldDB" id="A0A1Y2ADK8"/>
<comment type="caution">
    <text evidence="1">The sequence shown here is derived from an EMBL/GenBank/DDBJ whole genome shotgun (WGS) entry which is preliminary data.</text>
</comment>
<name>A0A1Y2ADK8_9TREE</name>
<protein>
    <submittedName>
        <fullName evidence="1">Uncharacterized protein</fullName>
    </submittedName>
</protein>
<organism evidence="1 2">
    <name type="scientific">Naematelia encephala</name>
    <dbReference type="NCBI Taxonomy" id="71784"/>
    <lineage>
        <taxon>Eukaryota</taxon>
        <taxon>Fungi</taxon>
        <taxon>Dikarya</taxon>
        <taxon>Basidiomycota</taxon>
        <taxon>Agaricomycotina</taxon>
        <taxon>Tremellomycetes</taxon>
        <taxon>Tremellales</taxon>
        <taxon>Naemateliaceae</taxon>
        <taxon>Naematelia</taxon>
    </lineage>
</organism>
<evidence type="ECO:0000313" key="1">
    <source>
        <dbReference type="EMBL" id="ORY20633.1"/>
    </source>
</evidence>
<proteinExistence type="predicted"/>
<gene>
    <name evidence="1" type="ORF">BCR39DRAFT_508583</name>
</gene>
<dbReference type="EMBL" id="MCFC01000129">
    <property type="protein sequence ID" value="ORY20633.1"/>
    <property type="molecule type" value="Genomic_DNA"/>
</dbReference>
<sequence>MSWSNTPIRDYAKENQKLSRDFDRAPKEAIVAWGKGGDHGRKVLTKWDKWFDSDLTSRALDLYAVECGEIIEGGMFLGGREVIDGGVFLRSGEITEYEGKMTEQTRRTVLIACDNILAAKIPHWDHADSIDSIKGALAPPEFTLSLPSWVSVAMSG</sequence>
<dbReference type="InParanoid" id="A0A1Y2ADK8"/>
<dbReference type="Proteomes" id="UP000193986">
    <property type="component" value="Unassembled WGS sequence"/>
</dbReference>
<accession>A0A1Y2ADK8</accession>
<reference evidence="1 2" key="1">
    <citation type="submission" date="2016-07" db="EMBL/GenBank/DDBJ databases">
        <title>Pervasive Adenine N6-methylation of Active Genes in Fungi.</title>
        <authorList>
            <consortium name="DOE Joint Genome Institute"/>
            <person name="Mondo S.J."/>
            <person name="Dannebaum R.O."/>
            <person name="Kuo R.C."/>
            <person name="Labutti K."/>
            <person name="Haridas S."/>
            <person name="Kuo A."/>
            <person name="Salamov A."/>
            <person name="Ahrendt S.R."/>
            <person name="Lipzen A."/>
            <person name="Sullivan W."/>
            <person name="Andreopoulos W.B."/>
            <person name="Clum A."/>
            <person name="Lindquist E."/>
            <person name="Daum C."/>
            <person name="Ramamoorthy G.K."/>
            <person name="Gryganskyi A."/>
            <person name="Culley D."/>
            <person name="Magnuson J.K."/>
            <person name="James T.Y."/>
            <person name="O'Malley M.A."/>
            <person name="Stajich J.E."/>
            <person name="Spatafora J.W."/>
            <person name="Visel A."/>
            <person name="Grigoriev I.V."/>
        </authorList>
    </citation>
    <scope>NUCLEOTIDE SEQUENCE [LARGE SCALE GENOMIC DNA]</scope>
    <source>
        <strain evidence="1 2">68-887.2</strain>
    </source>
</reference>
<evidence type="ECO:0000313" key="2">
    <source>
        <dbReference type="Proteomes" id="UP000193986"/>
    </source>
</evidence>